<keyword evidence="3" id="KW-1185">Reference proteome</keyword>
<evidence type="ECO:0000313" key="2">
    <source>
        <dbReference type="EMBL" id="SMF41499.1"/>
    </source>
</evidence>
<dbReference type="InterPro" id="IPR035990">
    <property type="entry name" value="TIM_sf"/>
</dbReference>
<dbReference type="Proteomes" id="UP000192920">
    <property type="component" value="Unassembled WGS sequence"/>
</dbReference>
<dbReference type="STRING" id="1123014.SAMN02745746_03090"/>
<dbReference type="AlphaFoldDB" id="A0A1Y6C3Q2"/>
<dbReference type="SUPFAM" id="SSF51351">
    <property type="entry name" value="Triosephosphate isomerase (TIM)"/>
    <property type="match status" value="1"/>
</dbReference>
<dbReference type="InterPro" id="IPR000652">
    <property type="entry name" value="Triosephosphate_isomerase"/>
</dbReference>
<evidence type="ECO:0000313" key="3">
    <source>
        <dbReference type="Proteomes" id="UP000192920"/>
    </source>
</evidence>
<dbReference type="Gene3D" id="3.20.20.70">
    <property type="entry name" value="Aldolase class I"/>
    <property type="match status" value="1"/>
</dbReference>
<dbReference type="GO" id="GO:0004807">
    <property type="term" value="F:triose-phosphate isomerase activity"/>
    <property type="evidence" value="ECO:0007669"/>
    <property type="project" value="InterPro"/>
</dbReference>
<dbReference type="InterPro" id="IPR013785">
    <property type="entry name" value="Aldolase_TIM"/>
</dbReference>
<protein>
    <submittedName>
        <fullName evidence="2">Triosephosphate isomerase</fullName>
    </submittedName>
</protein>
<accession>A0A1Y6C3Q2</accession>
<keyword evidence="1 2" id="KW-0413">Isomerase</keyword>
<evidence type="ECO:0000256" key="1">
    <source>
        <dbReference type="ARBA" id="ARBA00023235"/>
    </source>
</evidence>
<gene>
    <name evidence="2" type="ORF">SAMN02745746_03090</name>
</gene>
<dbReference type="PROSITE" id="PS51440">
    <property type="entry name" value="TIM_2"/>
    <property type="match status" value="1"/>
</dbReference>
<proteinExistence type="predicted"/>
<dbReference type="EMBL" id="FXAG01000019">
    <property type="protein sequence ID" value="SMF41499.1"/>
    <property type="molecule type" value="Genomic_DNA"/>
</dbReference>
<sequence>MIPVAPFEDAQGYVISSDYGQPVHAFLRQTLARADSTLAEAVPLLHGGSVKPDNAAALFAMLDIDGGLIGSAALEAGSLLSIYHAVP</sequence>
<reference evidence="3" key="1">
    <citation type="submission" date="2017-04" db="EMBL/GenBank/DDBJ databases">
        <authorList>
            <person name="Varghese N."/>
            <person name="Submissions S."/>
        </authorList>
    </citation>
    <scope>NUCLEOTIDE SEQUENCE [LARGE SCALE GENOMIC DNA]</scope>
    <source>
        <strain evidence="3">DSM 22618</strain>
    </source>
</reference>
<organism evidence="2 3">
    <name type="scientific">Pseudogulbenkiania subflava DSM 22618</name>
    <dbReference type="NCBI Taxonomy" id="1123014"/>
    <lineage>
        <taxon>Bacteria</taxon>
        <taxon>Pseudomonadati</taxon>
        <taxon>Pseudomonadota</taxon>
        <taxon>Betaproteobacteria</taxon>
        <taxon>Neisseriales</taxon>
        <taxon>Chromobacteriaceae</taxon>
        <taxon>Pseudogulbenkiania</taxon>
    </lineage>
</organism>
<dbReference type="Pfam" id="PF00121">
    <property type="entry name" value="TIM"/>
    <property type="match status" value="1"/>
</dbReference>
<name>A0A1Y6C3Q2_9NEIS</name>